<dbReference type="EMBL" id="CP006644">
    <property type="protein sequence ID" value="AHE57510.1"/>
    <property type="molecule type" value="Genomic_DNA"/>
</dbReference>
<evidence type="ECO:0000313" key="2">
    <source>
        <dbReference type="EMBL" id="AHE57510.1"/>
    </source>
</evidence>
<dbReference type="PATRIC" id="fig|1123269.5.peg.5830"/>
<dbReference type="OrthoDB" id="7191115at2"/>
<keyword evidence="1" id="KW-1277">Toxin-antitoxin system</keyword>
<reference evidence="2 3" key="1">
    <citation type="submission" date="2013-07" db="EMBL/GenBank/DDBJ databases">
        <title>Completed genome of Sphingomonas sanxanigenens NX02.</title>
        <authorList>
            <person name="Ma T."/>
            <person name="Huang H."/>
            <person name="Wu M."/>
            <person name="Li X."/>
            <person name="Li G."/>
        </authorList>
    </citation>
    <scope>NUCLEOTIDE SEQUENCE [LARGE SCALE GENOMIC DNA]</scope>
    <source>
        <strain evidence="2 3">NX02</strain>
    </source>
</reference>
<keyword evidence="3" id="KW-1185">Reference proteome</keyword>
<dbReference type="KEGG" id="ssan:NX02_29750"/>
<dbReference type="RefSeq" id="WP_084718154.1">
    <property type="nucleotide sequence ID" value="NZ_CP006644.1"/>
</dbReference>
<name>W0APG4_9SPHN</name>
<sequence>MTKRKTPPTDRSADWQARWLAENGHSLQASNDYVDKHGLPLAEYSWFAREKATEPDE</sequence>
<dbReference type="Proteomes" id="UP000018851">
    <property type="component" value="Chromosome"/>
</dbReference>
<proteinExistence type="predicted"/>
<evidence type="ECO:0000313" key="3">
    <source>
        <dbReference type="Proteomes" id="UP000018851"/>
    </source>
</evidence>
<dbReference type="InterPro" id="IPR009956">
    <property type="entry name" value="Post-segregation_anti-tox_CcdA"/>
</dbReference>
<accession>W0APG4</accession>
<dbReference type="HOGENOM" id="CLU_2994403_0_0_5"/>
<dbReference type="AlphaFoldDB" id="W0APG4"/>
<dbReference type="Pfam" id="PF07362">
    <property type="entry name" value="CcdA"/>
    <property type="match status" value="1"/>
</dbReference>
<gene>
    <name evidence="2" type="ORF">NX02_29750</name>
</gene>
<protein>
    <submittedName>
        <fullName evidence="2">Uncharacterized protein</fullName>
    </submittedName>
</protein>
<dbReference type="STRING" id="1123269.NX02_29750"/>
<organism evidence="2 3">
    <name type="scientific">Sphingomonas sanxanigenens DSM 19645 = NX02</name>
    <dbReference type="NCBI Taxonomy" id="1123269"/>
    <lineage>
        <taxon>Bacteria</taxon>
        <taxon>Pseudomonadati</taxon>
        <taxon>Pseudomonadota</taxon>
        <taxon>Alphaproteobacteria</taxon>
        <taxon>Sphingomonadales</taxon>
        <taxon>Sphingomonadaceae</taxon>
        <taxon>Sphingomonas</taxon>
    </lineage>
</organism>
<evidence type="ECO:0000256" key="1">
    <source>
        <dbReference type="ARBA" id="ARBA00022649"/>
    </source>
</evidence>